<dbReference type="Proteomes" id="UP000326112">
    <property type="component" value="Unassembled WGS sequence"/>
</dbReference>
<feature type="non-terminal residue" evidence="1">
    <location>
        <position position="205"/>
    </location>
</feature>
<sequence>MGSYKPMEDSHKPAFSDKMLACPLRGHRVSFQLVDEFGDGKSYAGLAYTLQDSAEQKYSGALDAQGFAKIEDCYRGPVALSFDTAYDGSEDLYRNLIKREFYPLPITELQVRAEQTRFFHKDGFPAEHNPALKAGDTFIQVEVRDLVKHRAHLPPPLKRKYPPNDLLIRALDELRLSPEPLSLKGVGLLSNRHTLEHRSMYSYVR</sequence>
<organism evidence="1 2">
    <name type="scientific">Pseudomonas kitaguniensis</name>
    <dbReference type="NCBI Taxonomy" id="2607908"/>
    <lineage>
        <taxon>Bacteria</taxon>
        <taxon>Pseudomonadati</taxon>
        <taxon>Pseudomonadota</taxon>
        <taxon>Gammaproteobacteria</taxon>
        <taxon>Pseudomonadales</taxon>
        <taxon>Pseudomonadaceae</taxon>
        <taxon>Pseudomonas</taxon>
    </lineage>
</organism>
<comment type="caution">
    <text evidence="1">The sequence shown here is derived from an EMBL/GenBank/DDBJ whole genome shotgun (WGS) entry which is preliminary data.</text>
</comment>
<evidence type="ECO:0000313" key="2">
    <source>
        <dbReference type="Proteomes" id="UP000326112"/>
    </source>
</evidence>
<accession>A0A5N7KNU8</accession>
<keyword evidence="2" id="KW-1185">Reference proteome</keyword>
<reference evidence="1 2" key="2">
    <citation type="journal article" date="2023" name="Plant Pathol.">
        <title>Dismantling and reorganizing Pseudomonas marginalis sensu#lato.</title>
        <authorList>
            <person name="Sawada H."/>
            <person name="Fujikawa T."/>
            <person name="Satou M."/>
        </authorList>
    </citation>
    <scope>NUCLEOTIDE SEQUENCE [LARGE SCALE GENOMIC DNA]</scope>
    <source>
        <strain evidence="1 2">MAFF 212408</strain>
    </source>
</reference>
<gene>
    <name evidence="1" type="ORF">F0169_18275</name>
</gene>
<protein>
    <submittedName>
        <fullName evidence="1">Lipase family protein</fullName>
    </submittedName>
</protein>
<evidence type="ECO:0000313" key="1">
    <source>
        <dbReference type="EMBL" id="MPR03846.1"/>
    </source>
</evidence>
<proteinExistence type="predicted"/>
<dbReference type="EMBL" id="VUAZ01000112">
    <property type="protein sequence ID" value="MPR03846.1"/>
    <property type="molecule type" value="Genomic_DNA"/>
</dbReference>
<name>A0A5N7KNU8_9PSED</name>
<reference evidence="1 2" key="1">
    <citation type="journal article" date="2020" name="Int. J. Syst. Evol. Microbiol.">
        <title>Pseudomonas kitaguniensis sp. nov., a pathogen causing bacterial rot of Welsh onion in Japan.</title>
        <authorList>
            <person name="Sawada H."/>
            <person name="Fujikawa T."/>
            <person name="Nishiwaki Y."/>
            <person name="Horita H."/>
        </authorList>
    </citation>
    <scope>NUCLEOTIDE SEQUENCE [LARGE SCALE GENOMIC DNA]</scope>
    <source>
        <strain evidence="1 2">MAFF 212408</strain>
    </source>
</reference>